<dbReference type="Gene3D" id="3.40.50.450">
    <property type="match status" value="1"/>
</dbReference>
<dbReference type="EMBL" id="CZKB01000001">
    <property type="protein sequence ID" value="CUR56224.1"/>
    <property type="molecule type" value="Genomic_DNA"/>
</dbReference>
<feature type="domain" description="Smf/DprA SLOG" evidence="3">
    <location>
        <begin position="103"/>
        <end position="322"/>
    </location>
</feature>
<dbReference type="NCBIfam" id="TIGR00732">
    <property type="entry name" value="dprA"/>
    <property type="match status" value="1"/>
</dbReference>
<evidence type="ECO:0000259" key="3">
    <source>
        <dbReference type="Pfam" id="PF02481"/>
    </source>
</evidence>
<dbReference type="GO" id="GO:0009294">
    <property type="term" value="P:DNA-mediated transformation"/>
    <property type="evidence" value="ECO:0007669"/>
    <property type="project" value="InterPro"/>
</dbReference>
<name>A0A2P2C2L0_9ZZZZ</name>
<dbReference type="PANTHER" id="PTHR43022:SF1">
    <property type="entry name" value="PROTEIN SMF"/>
    <property type="match status" value="1"/>
</dbReference>
<dbReference type="SUPFAM" id="SSF102405">
    <property type="entry name" value="MCP/YpsA-like"/>
    <property type="match status" value="1"/>
</dbReference>
<dbReference type="InterPro" id="IPR057666">
    <property type="entry name" value="DrpA_SLOG"/>
</dbReference>
<dbReference type="PANTHER" id="PTHR43022">
    <property type="entry name" value="PROTEIN SMF"/>
    <property type="match status" value="1"/>
</dbReference>
<evidence type="ECO:0000256" key="1">
    <source>
        <dbReference type="ARBA" id="ARBA00006525"/>
    </source>
</evidence>
<sequence length="402" mass="42347">MNASRLRAEPTEAMSSAPRRPGPGPATPVPEADRLARVTLSCGVEPGDGTTSSLVRQMGAVRALEQSLTSTSDTGVAERLAERLAAVDPVRQLDQADRCGIRFLVPGDPEWPSGLDQLDHVLADEGFGGTPPGLWVRGPMPLTELAASVAVVGSRAASVYGVEMTRAICDHLALAGVPVVSGGALGIDFEAHDATLVSGGATAAVLACGVDRVYPAANRRLLQHLAAEFAVVSEQPPGSAPTRLRFLARNRLIAAVTSGTVVVEAALRSGALNTAGWAERMNRHVMCVPGPVTSYTSQGVNNFLREGRGTVVTRGAEVLELLGAAGEHLVDAPRGEERARDRLTPIERQVAEWVPVSESAQVDSISRLCGLHIRTTEGALRRLESKGLVRLTEDGWRLAPDV</sequence>
<comment type="similarity">
    <text evidence="1">Belongs to the DprA/Smf family.</text>
</comment>
<dbReference type="Pfam" id="PF02481">
    <property type="entry name" value="DNA_processg_A"/>
    <property type="match status" value="1"/>
</dbReference>
<proteinExistence type="inferred from homology"/>
<protein>
    <submittedName>
        <fullName evidence="4">DNA protecting protein DprA</fullName>
    </submittedName>
</protein>
<feature type="compositionally biased region" description="Basic and acidic residues" evidence="2">
    <location>
        <begin position="1"/>
        <end position="10"/>
    </location>
</feature>
<dbReference type="AlphaFoldDB" id="A0A2P2C2L0"/>
<feature type="region of interest" description="Disordered" evidence="2">
    <location>
        <begin position="1"/>
        <end position="31"/>
    </location>
</feature>
<accession>A0A2P2C2L0</accession>
<organism evidence="4">
    <name type="scientific">metagenome</name>
    <dbReference type="NCBI Taxonomy" id="256318"/>
    <lineage>
        <taxon>unclassified sequences</taxon>
        <taxon>metagenomes</taxon>
    </lineage>
</organism>
<evidence type="ECO:0000313" key="4">
    <source>
        <dbReference type="EMBL" id="CUR56224.1"/>
    </source>
</evidence>
<dbReference type="InterPro" id="IPR003488">
    <property type="entry name" value="DprA"/>
</dbReference>
<evidence type="ECO:0000256" key="2">
    <source>
        <dbReference type="SAM" id="MobiDB-lite"/>
    </source>
</evidence>
<gene>
    <name evidence="4" type="ORF">NOCA110185</name>
</gene>
<reference evidence="4" key="1">
    <citation type="submission" date="2015-08" db="EMBL/GenBank/DDBJ databases">
        <authorList>
            <person name="Babu N.S."/>
            <person name="Beckwith C.J."/>
            <person name="Beseler K.G."/>
            <person name="Brison A."/>
            <person name="Carone J.V."/>
            <person name="Caskin T.P."/>
            <person name="Diamond M."/>
            <person name="Durham M.E."/>
            <person name="Foxe J.M."/>
            <person name="Go M."/>
            <person name="Henderson B.A."/>
            <person name="Jones I.B."/>
            <person name="McGettigan J.A."/>
            <person name="Micheletti S.J."/>
            <person name="Nasrallah M.E."/>
            <person name="Ortiz D."/>
            <person name="Piller C.R."/>
            <person name="Privatt S.R."/>
            <person name="Schneider S.L."/>
            <person name="Sharp S."/>
            <person name="Smith T.C."/>
            <person name="Stanton J.D."/>
            <person name="Ullery H.E."/>
            <person name="Wilson R.J."/>
            <person name="Serrano M.G."/>
            <person name="Buck G."/>
            <person name="Lee V."/>
            <person name="Wang Y."/>
            <person name="Carvalho R."/>
            <person name="Voegtly L."/>
            <person name="Shi R."/>
            <person name="Duckworth R."/>
            <person name="Johnson A."/>
            <person name="Loviza R."/>
            <person name="Walstead R."/>
            <person name="Shah Z."/>
            <person name="Kiflezghi M."/>
            <person name="Wade K."/>
            <person name="Ball S.L."/>
            <person name="Bradley K.W."/>
            <person name="Asai D.J."/>
            <person name="Bowman C.A."/>
            <person name="Russell D.A."/>
            <person name="Pope W.H."/>
            <person name="Jacobs-Sera D."/>
            <person name="Hendrix R.W."/>
            <person name="Hatfull G.F."/>
        </authorList>
    </citation>
    <scope>NUCLEOTIDE SEQUENCE</scope>
</reference>